<sequence length="88" mass="9555">MPKLAIAITVLVLLAACTSKEDAAWLLRGYPIHDVQIGGYVPFACDGAKRMGRRYSATDNETGARVEGVLCVNLFNNITVITEVEQSK</sequence>
<organism evidence="2 3">
    <name type="scientific">Burkholderia cepacia</name>
    <name type="common">Pseudomonas cepacia</name>
    <dbReference type="NCBI Taxonomy" id="292"/>
    <lineage>
        <taxon>Bacteria</taxon>
        <taxon>Pseudomonadati</taxon>
        <taxon>Pseudomonadota</taxon>
        <taxon>Betaproteobacteria</taxon>
        <taxon>Burkholderiales</taxon>
        <taxon>Burkholderiaceae</taxon>
        <taxon>Burkholderia</taxon>
        <taxon>Burkholderia cepacia complex</taxon>
    </lineage>
</organism>
<name>A0AAX2RM40_BURCE</name>
<evidence type="ECO:0000256" key="1">
    <source>
        <dbReference type="SAM" id="SignalP"/>
    </source>
</evidence>
<keyword evidence="1" id="KW-0732">Signal</keyword>
<comment type="caution">
    <text evidence="2">The sequence shown here is derived from an EMBL/GenBank/DDBJ whole genome shotgun (WGS) entry which is preliminary data.</text>
</comment>
<evidence type="ECO:0000313" key="2">
    <source>
        <dbReference type="EMBL" id="TEU43175.1"/>
    </source>
</evidence>
<accession>A0AAX2RM40</accession>
<dbReference type="EMBL" id="SNSQ01000029">
    <property type="protein sequence ID" value="TEU43175.1"/>
    <property type="molecule type" value="Genomic_DNA"/>
</dbReference>
<reference evidence="2 3" key="1">
    <citation type="submission" date="2019-03" db="EMBL/GenBank/DDBJ databases">
        <title>Burkholderia cepacia outbreak.</title>
        <authorList>
            <person name="Farzana R."/>
            <person name="Walsh T.R."/>
        </authorList>
    </citation>
    <scope>NUCLEOTIDE SEQUENCE [LARGE SCALE GENOMIC DNA]</scope>
    <source>
        <strain evidence="3">d13</strain>
    </source>
</reference>
<feature type="chain" id="PRO_5043993563" description="Lipoprotein" evidence="1">
    <location>
        <begin position="24"/>
        <end position="88"/>
    </location>
</feature>
<proteinExistence type="predicted"/>
<dbReference type="Proteomes" id="UP000298234">
    <property type="component" value="Unassembled WGS sequence"/>
</dbReference>
<dbReference type="RefSeq" id="WP_134256719.1">
    <property type="nucleotide sequence ID" value="NZ_LPIS01000038.1"/>
</dbReference>
<evidence type="ECO:0000313" key="3">
    <source>
        <dbReference type="Proteomes" id="UP000298234"/>
    </source>
</evidence>
<dbReference type="AlphaFoldDB" id="A0AAX2RM40"/>
<protein>
    <recommendedName>
        <fullName evidence="4">Lipoprotein</fullName>
    </recommendedName>
</protein>
<gene>
    <name evidence="2" type="ORF">E3D37_23925</name>
</gene>
<dbReference type="PROSITE" id="PS51257">
    <property type="entry name" value="PROKAR_LIPOPROTEIN"/>
    <property type="match status" value="1"/>
</dbReference>
<feature type="signal peptide" evidence="1">
    <location>
        <begin position="1"/>
        <end position="23"/>
    </location>
</feature>
<evidence type="ECO:0008006" key="4">
    <source>
        <dbReference type="Google" id="ProtNLM"/>
    </source>
</evidence>